<evidence type="ECO:0000313" key="8">
    <source>
        <dbReference type="Proteomes" id="UP000193944"/>
    </source>
</evidence>
<feature type="transmembrane region" description="Helical" evidence="6">
    <location>
        <begin position="351"/>
        <end position="372"/>
    </location>
</feature>
<comment type="subcellular location">
    <subcellularLocation>
        <location evidence="1">Membrane</location>
        <topology evidence="1">Multi-pass membrane protein</topology>
    </subcellularLocation>
</comment>
<organism evidence="7 8">
    <name type="scientific">Anaeromyces robustus</name>
    <dbReference type="NCBI Taxonomy" id="1754192"/>
    <lineage>
        <taxon>Eukaryota</taxon>
        <taxon>Fungi</taxon>
        <taxon>Fungi incertae sedis</taxon>
        <taxon>Chytridiomycota</taxon>
        <taxon>Chytridiomycota incertae sedis</taxon>
        <taxon>Neocallimastigomycetes</taxon>
        <taxon>Neocallimastigales</taxon>
        <taxon>Neocallimastigaceae</taxon>
        <taxon>Anaeromyces</taxon>
    </lineage>
</organism>
<feature type="transmembrane region" description="Helical" evidence="6">
    <location>
        <begin position="191"/>
        <end position="211"/>
    </location>
</feature>
<feature type="transmembrane region" description="Helical" evidence="6">
    <location>
        <begin position="106"/>
        <end position="127"/>
    </location>
</feature>
<name>A0A1Y1X1P2_9FUNG</name>
<reference evidence="7 8" key="2">
    <citation type="submission" date="2016-08" db="EMBL/GenBank/DDBJ databases">
        <title>Pervasive Adenine N6-methylation of Active Genes in Fungi.</title>
        <authorList>
            <consortium name="DOE Joint Genome Institute"/>
            <person name="Mondo S.J."/>
            <person name="Dannebaum R.O."/>
            <person name="Kuo R.C."/>
            <person name="Labutti K."/>
            <person name="Haridas S."/>
            <person name="Kuo A."/>
            <person name="Salamov A."/>
            <person name="Ahrendt S.R."/>
            <person name="Lipzen A."/>
            <person name="Sullivan W."/>
            <person name="Andreopoulos W.B."/>
            <person name="Clum A."/>
            <person name="Lindquist E."/>
            <person name="Daum C."/>
            <person name="Ramamoorthy G.K."/>
            <person name="Gryganskyi A."/>
            <person name="Culley D."/>
            <person name="Magnuson J.K."/>
            <person name="James T.Y."/>
            <person name="O'Malley M.A."/>
            <person name="Stajich J.E."/>
            <person name="Spatafora J.W."/>
            <person name="Visel A."/>
            <person name="Grigoriev I.V."/>
        </authorList>
    </citation>
    <scope>NUCLEOTIDE SEQUENCE [LARGE SCALE GENOMIC DNA]</scope>
    <source>
        <strain evidence="7 8">S4</strain>
    </source>
</reference>
<dbReference type="STRING" id="1754192.A0A1Y1X1P2"/>
<gene>
    <name evidence="7" type="ORF">BCR32DRAFT_281165</name>
</gene>
<dbReference type="PANTHER" id="PTHR11119">
    <property type="entry name" value="XANTHINE-URACIL / VITAMIN C PERMEASE FAMILY MEMBER"/>
    <property type="match status" value="1"/>
</dbReference>
<proteinExistence type="inferred from homology"/>
<evidence type="ECO:0000256" key="6">
    <source>
        <dbReference type="SAM" id="Phobius"/>
    </source>
</evidence>
<feature type="transmembrane region" description="Helical" evidence="6">
    <location>
        <begin position="437"/>
        <end position="458"/>
    </location>
</feature>
<feature type="transmembrane region" description="Helical" evidence="6">
    <location>
        <begin position="33"/>
        <end position="51"/>
    </location>
</feature>
<dbReference type="AlphaFoldDB" id="A0A1Y1X1P2"/>
<keyword evidence="8" id="KW-1185">Reference proteome</keyword>
<evidence type="ECO:0000256" key="3">
    <source>
        <dbReference type="ARBA" id="ARBA00022692"/>
    </source>
</evidence>
<feature type="transmembrane region" description="Helical" evidence="6">
    <location>
        <begin position="167"/>
        <end position="184"/>
    </location>
</feature>
<feature type="transmembrane region" description="Helical" evidence="6">
    <location>
        <begin position="139"/>
        <end position="161"/>
    </location>
</feature>
<comment type="similarity">
    <text evidence="2">Belongs to the nucleobase:cation symporter-2 (NCS2) (TC 2.A.40) family.</text>
</comment>
<keyword evidence="4 6" id="KW-1133">Transmembrane helix</keyword>
<evidence type="ECO:0000313" key="7">
    <source>
        <dbReference type="EMBL" id="ORX79727.1"/>
    </source>
</evidence>
<comment type="caution">
    <text evidence="7">The sequence shown here is derived from an EMBL/GenBank/DDBJ whole genome shotgun (WGS) entry which is preliminary data.</text>
</comment>
<feature type="transmembrane region" description="Helical" evidence="6">
    <location>
        <begin position="409"/>
        <end position="425"/>
    </location>
</feature>
<keyword evidence="3 6" id="KW-0812">Transmembrane</keyword>
<dbReference type="Pfam" id="PF00860">
    <property type="entry name" value="Xan_ur_permease"/>
    <property type="match status" value="1"/>
</dbReference>
<sequence>MGIRRASTIASDITRYTVTEAVYDASTLGYPKMIVLGFQHLFAMFGATVLVPTLVGLNVSNTLLFTGLGTLLFHFITKRKVPSFLGSSFAFLAGYLTIAPNGEEELLPYACLGVTFAGLCYLVLALIIKIGGIERIMKYFPPIVTGPIIIAIGLTLSQSAINNCAKNWLTSSLTVILAVSCNIWGKGLIRIIPGLLSILGSVILTSLLLVFPHETVNGYICMYGNENFRLFSEASIEAIKNVSWIGFPFKLDNTIIYVFKHLDMSLAMTAIITIVPIAVATIVEHIGDISAISSTCNRNFLSNPGLHRTLTGDGLATILASLFGAPANTTYGENTGVLTISKVYDPKVLEIAAIISIILSFSPKIAAFVSAIPTATTGGISLILYGMISAVGVRNIIENKVNFTRTRNVILAGLILVLSIGVTYSDQGSFIISFGKLKISLSGLAIGSLVGIFFNAILPEKDYEFHAKPYESPIKNNEIKELPIIRSRELSEVKIIPSCSFNNTSDIKIDNSEDQKES</sequence>
<accession>A0A1Y1X1P2</accession>
<evidence type="ECO:0000256" key="4">
    <source>
        <dbReference type="ARBA" id="ARBA00022989"/>
    </source>
</evidence>
<evidence type="ECO:0000256" key="5">
    <source>
        <dbReference type="ARBA" id="ARBA00023136"/>
    </source>
</evidence>
<feature type="transmembrane region" description="Helical" evidence="6">
    <location>
        <begin position="378"/>
        <end position="397"/>
    </location>
</feature>
<feature type="transmembrane region" description="Helical" evidence="6">
    <location>
        <begin position="264"/>
        <end position="283"/>
    </location>
</feature>
<dbReference type="GO" id="GO:0022857">
    <property type="term" value="F:transmembrane transporter activity"/>
    <property type="evidence" value="ECO:0007669"/>
    <property type="project" value="InterPro"/>
</dbReference>
<evidence type="ECO:0000256" key="2">
    <source>
        <dbReference type="ARBA" id="ARBA00008821"/>
    </source>
</evidence>
<feature type="transmembrane region" description="Helical" evidence="6">
    <location>
        <begin position="83"/>
        <end position="100"/>
    </location>
</feature>
<keyword evidence="5 6" id="KW-0472">Membrane</keyword>
<reference evidence="7 8" key="1">
    <citation type="submission" date="2016-08" db="EMBL/GenBank/DDBJ databases">
        <title>A Parts List for Fungal Cellulosomes Revealed by Comparative Genomics.</title>
        <authorList>
            <consortium name="DOE Joint Genome Institute"/>
            <person name="Haitjema C.H."/>
            <person name="Gilmore S.P."/>
            <person name="Henske J.K."/>
            <person name="Solomon K.V."/>
            <person name="De Groot R."/>
            <person name="Kuo A."/>
            <person name="Mondo S.J."/>
            <person name="Salamov A.A."/>
            <person name="Labutti K."/>
            <person name="Zhao Z."/>
            <person name="Chiniquy J."/>
            <person name="Barry K."/>
            <person name="Brewer H.M."/>
            <person name="Purvine S.O."/>
            <person name="Wright A.T."/>
            <person name="Boxma B."/>
            <person name="Van Alen T."/>
            <person name="Hackstein J.H."/>
            <person name="Baker S.E."/>
            <person name="Grigoriev I.V."/>
            <person name="O'Malley M.A."/>
        </authorList>
    </citation>
    <scope>NUCLEOTIDE SEQUENCE [LARGE SCALE GENOMIC DNA]</scope>
    <source>
        <strain evidence="7 8">S4</strain>
    </source>
</reference>
<dbReference type="GO" id="GO:0016020">
    <property type="term" value="C:membrane"/>
    <property type="evidence" value="ECO:0007669"/>
    <property type="project" value="UniProtKB-SubCell"/>
</dbReference>
<protein>
    <submittedName>
        <fullName evidence="7">Uracil-xanthine permease</fullName>
    </submittedName>
</protein>
<dbReference type="EMBL" id="MCFG01000166">
    <property type="protein sequence ID" value="ORX79727.1"/>
    <property type="molecule type" value="Genomic_DNA"/>
</dbReference>
<dbReference type="Proteomes" id="UP000193944">
    <property type="component" value="Unassembled WGS sequence"/>
</dbReference>
<evidence type="ECO:0000256" key="1">
    <source>
        <dbReference type="ARBA" id="ARBA00004141"/>
    </source>
</evidence>
<feature type="transmembrane region" description="Helical" evidence="6">
    <location>
        <begin position="57"/>
        <end position="76"/>
    </location>
</feature>
<dbReference type="OrthoDB" id="1641903at2759"/>
<dbReference type="InterPro" id="IPR006043">
    <property type="entry name" value="NCS2"/>
</dbReference>